<keyword evidence="3" id="KW-1185">Reference proteome</keyword>
<proteinExistence type="predicted"/>
<dbReference type="AlphaFoldDB" id="A0A2S4V4Q2"/>
<reference evidence="3" key="2">
    <citation type="journal article" date="2018" name="BMC Genomics">
        <title>Genomic insights into host adaptation between the wheat stripe rust pathogen (Puccinia striiformis f. sp. tritici) and the barley stripe rust pathogen (Puccinia striiformis f. sp. hordei).</title>
        <authorList>
            <person name="Xia C."/>
            <person name="Wang M."/>
            <person name="Yin C."/>
            <person name="Cornejo O.E."/>
            <person name="Hulbert S.H."/>
            <person name="Chen X."/>
        </authorList>
    </citation>
    <scope>NUCLEOTIDE SEQUENCE [LARGE SCALE GENOMIC DNA]</scope>
    <source>
        <strain evidence="3">93TX-2</strain>
    </source>
</reference>
<name>A0A2S4V4Q2_9BASI</name>
<sequence>MANAAPISPSETAPKAPAGRPDPCQIAWDATVTPRNRWADQSAAALRGLISSLESPITPHFPHRHAPHSVRSTADAVPFMPVT</sequence>
<dbReference type="VEuPathDB" id="FungiDB:PSTT_00355"/>
<feature type="region of interest" description="Disordered" evidence="1">
    <location>
        <begin position="1"/>
        <end position="25"/>
    </location>
</feature>
<gene>
    <name evidence="2" type="ORF">PSHT_11195</name>
</gene>
<organism evidence="2 3">
    <name type="scientific">Puccinia striiformis</name>
    <dbReference type="NCBI Taxonomy" id="27350"/>
    <lineage>
        <taxon>Eukaryota</taxon>
        <taxon>Fungi</taxon>
        <taxon>Dikarya</taxon>
        <taxon>Basidiomycota</taxon>
        <taxon>Pucciniomycotina</taxon>
        <taxon>Pucciniomycetes</taxon>
        <taxon>Pucciniales</taxon>
        <taxon>Pucciniaceae</taxon>
        <taxon>Puccinia</taxon>
    </lineage>
</organism>
<evidence type="ECO:0000313" key="2">
    <source>
        <dbReference type="EMBL" id="POW04504.1"/>
    </source>
</evidence>
<feature type="region of interest" description="Disordered" evidence="1">
    <location>
        <begin position="60"/>
        <end position="83"/>
    </location>
</feature>
<dbReference type="VEuPathDB" id="FungiDB:PSHT_11195"/>
<evidence type="ECO:0000256" key="1">
    <source>
        <dbReference type="SAM" id="MobiDB-lite"/>
    </source>
</evidence>
<dbReference type="Proteomes" id="UP000238274">
    <property type="component" value="Unassembled WGS sequence"/>
</dbReference>
<evidence type="ECO:0000313" key="3">
    <source>
        <dbReference type="Proteomes" id="UP000238274"/>
    </source>
</evidence>
<protein>
    <submittedName>
        <fullName evidence="2">Uncharacterized protein</fullName>
    </submittedName>
</protein>
<reference evidence="2 3" key="1">
    <citation type="submission" date="2017-12" db="EMBL/GenBank/DDBJ databases">
        <title>Gene loss provides genomic basis for host adaptation in cereal stripe rust fungi.</title>
        <authorList>
            <person name="Xia C."/>
        </authorList>
    </citation>
    <scope>NUCLEOTIDE SEQUENCE [LARGE SCALE GENOMIC DNA]</scope>
    <source>
        <strain evidence="2 3">93TX-2</strain>
    </source>
</reference>
<reference evidence="3" key="3">
    <citation type="journal article" date="2018" name="Mol. Plant Microbe Interact.">
        <title>Genome sequence resources for the wheat stripe rust pathogen (Puccinia striiformis f. sp. tritici) and the barley stripe rust pathogen (Puccinia striiformis f. sp. hordei).</title>
        <authorList>
            <person name="Xia C."/>
            <person name="Wang M."/>
            <person name="Yin C."/>
            <person name="Cornejo O.E."/>
            <person name="Hulbert S.H."/>
            <person name="Chen X."/>
        </authorList>
    </citation>
    <scope>NUCLEOTIDE SEQUENCE [LARGE SCALE GENOMIC DNA]</scope>
    <source>
        <strain evidence="3">93TX-2</strain>
    </source>
</reference>
<accession>A0A2S4V4Q2</accession>
<dbReference type="EMBL" id="PKSM01000183">
    <property type="protein sequence ID" value="POW04504.1"/>
    <property type="molecule type" value="Genomic_DNA"/>
</dbReference>
<comment type="caution">
    <text evidence="2">The sequence shown here is derived from an EMBL/GenBank/DDBJ whole genome shotgun (WGS) entry which is preliminary data.</text>
</comment>